<proteinExistence type="predicted"/>
<sequence>MAAICPWPCLDSAPTIKETKLKKSFAQMLQDSCEVQIKELPSPVIKGDSVYIKITQEEYEKGLADCRRNLHGRVLWNKGDRPLTAKDLRIKLFAFWKTSHSWQMVSLGRGFYEFHFDSFEDMRLAWSSGTVNLKPGLLRLSKWTNDFSTSRPRQTHAQVWIRLMELPQEYWRQRTLFEIASAMGTPLTLDDSTKHRTFGHYARILVDMDLSRRIFDEVVVEREGFALKIEVIYERLPDFCSHCQTIGHNIHTCKWLQPMQSLESKPITKAMPAAKAIKQEYVAKARQTDTFVSEHKQQNPSNTRVAEAKVMHQYTDAASLGNNNDNTSPVVVSDSDSWDEEMEIVVEPIVTKDHAKTIVTVHDGQDLQNNNIVDGATENVVKPIVTQPHTKTAPQEI</sequence>
<organism evidence="1 2">
    <name type="scientific">Trifolium pratense</name>
    <name type="common">Red clover</name>
    <dbReference type="NCBI Taxonomy" id="57577"/>
    <lineage>
        <taxon>Eukaryota</taxon>
        <taxon>Viridiplantae</taxon>
        <taxon>Streptophyta</taxon>
        <taxon>Embryophyta</taxon>
        <taxon>Tracheophyta</taxon>
        <taxon>Spermatophyta</taxon>
        <taxon>Magnoliopsida</taxon>
        <taxon>eudicotyledons</taxon>
        <taxon>Gunneridae</taxon>
        <taxon>Pentapetalae</taxon>
        <taxon>rosids</taxon>
        <taxon>fabids</taxon>
        <taxon>Fabales</taxon>
        <taxon>Fabaceae</taxon>
        <taxon>Papilionoideae</taxon>
        <taxon>50 kb inversion clade</taxon>
        <taxon>NPAAA clade</taxon>
        <taxon>Hologalegina</taxon>
        <taxon>IRL clade</taxon>
        <taxon>Trifolieae</taxon>
        <taxon>Trifolium</taxon>
    </lineage>
</organism>
<evidence type="ECO:0000313" key="1">
    <source>
        <dbReference type="EMBL" id="PNX89783.1"/>
    </source>
</evidence>
<dbReference type="EMBL" id="ASHM01060868">
    <property type="protein sequence ID" value="PNX89783.1"/>
    <property type="molecule type" value="Genomic_DNA"/>
</dbReference>
<dbReference type="InterPro" id="IPR040256">
    <property type="entry name" value="At4g02000-like"/>
</dbReference>
<reference evidence="1 2" key="1">
    <citation type="journal article" date="2014" name="Am. J. Bot.">
        <title>Genome assembly and annotation for red clover (Trifolium pratense; Fabaceae).</title>
        <authorList>
            <person name="Istvanek J."/>
            <person name="Jaros M."/>
            <person name="Krenek A."/>
            <person name="Repkova J."/>
        </authorList>
    </citation>
    <scope>NUCLEOTIDE SEQUENCE [LARGE SCALE GENOMIC DNA]</scope>
    <source>
        <strain evidence="2">cv. Tatra</strain>
        <tissue evidence="1">Young leaves</tissue>
    </source>
</reference>
<evidence type="ECO:0000313" key="2">
    <source>
        <dbReference type="Proteomes" id="UP000236291"/>
    </source>
</evidence>
<dbReference type="AlphaFoldDB" id="A0A2K3MG73"/>
<dbReference type="PANTHER" id="PTHR31286:SF60">
    <property type="entry name" value="PROTEIN, PUTATIVE-RELATED"/>
    <property type="match status" value="1"/>
</dbReference>
<name>A0A2K3MG73_TRIPR</name>
<gene>
    <name evidence="1" type="ORF">L195_g045905</name>
</gene>
<accession>A0A2K3MG73</accession>
<feature type="non-terminal residue" evidence="1">
    <location>
        <position position="397"/>
    </location>
</feature>
<reference evidence="1 2" key="2">
    <citation type="journal article" date="2017" name="Front. Plant Sci.">
        <title>Gene Classification and Mining of Molecular Markers Useful in Red Clover (Trifolium pratense) Breeding.</title>
        <authorList>
            <person name="Istvanek J."/>
            <person name="Dluhosova J."/>
            <person name="Dluhos P."/>
            <person name="Patkova L."/>
            <person name="Nedelnik J."/>
            <person name="Repkova J."/>
        </authorList>
    </citation>
    <scope>NUCLEOTIDE SEQUENCE [LARGE SCALE GENOMIC DNA]</scope>
    <source>
        <strain evidence="2">cv. Tatra</strain>
        <tissue evidence="1">Young leaves</tissue>
    </source>
</reference>
<comment type="caution">
    <text evidence="1">The sequence shown here is derived from an EMBL/GenBank/DDBJ whole genome shotgun (WGS) entry which is preliminary data.</text>
</comment>
<dbReference type="STRING" id="57577.A0A2K3MG73"/>
<protein>
    <submittedName>
        <fullName evidence="1">Putative NBS resistance protein</fullName>
    </submittedName>
</protein>
<dbReference type="Proteomes" id="UP000236291">
    <property type="component" value="Unassembled WGS sequence"/>
</dbReference>
<dbReference type="PANTHER" id="PTHR31286">
    <property type="entry name" value="GLYCINE-RICH CELL WALL STRUCTURAL PROTEIN 1.8-LIKE"/>
    <property type="match status" value="1"/>
</dbReference>